<evidence type="ECO:0000259" key="12">
    <source>
        <dbReference type="SMART" id="SM00986"/>
    </source>
</evidence>
<dbReference type="OrthoDB" id="5290748at2"/>
<dbReference type="InterPro" id="IPR005122">
    <property type="entry name" value="Uracil-DNA_glycosylase-like"/>
</dbReference>
<evidence type="ECO:0000256" key="8">
    <source>
        <dbReference type="ARBA" id="ARBA00022801"/>
    </source>
</evidence>
<gene>
    <name evidence="13" type="ORF">ID47_08945</name>
</gene>
<dbReference type="InterPro" id="IPR051536">
    <property type="entry name" value="UDG_Type-4/5"/>
</dbReference>
<evidence type="ECO:0000256" key="5">
    <source>
        <dbReference type="ARBA" id="ARBA00022485"/>
    </source>
</evidence>
<dbReference type="GO" id="GO:0004844">
    <property type="term" value="F:uracil DNA N-glycosylase activity"/>
    <property type="evidence" value="ECO:0007669"/>
    <property type="project" value="UniProtKB-EC"/>
</dbReference>
<evidence type="ECO:0000256" key="7">
    <source>
        <dbReference type="ARBA" id="ARBA00022763"/>
    </source>
</evidence>
<evidence type="ECO:0000256" key="1">
    <source>
        <dbReference type="ARBA" id="ARBA00001400"/>
    </source>
</evidence>
<keyword evidence="8" id="KW-0378">Hydrolase</keyword>
<dbReference type="SMART" id="SM00986">
    <property type="entry name" value="UDG"/>
    <property type="match status" value="1"/>
</dbReference>
<dbReference type="EMBL" id="CP008941">
    <property type="protein sequence ID" value="AIK96830.1"/>
    <property type="molecule type" value="Genomic_DNA"/>
</dbReference>
<keyword evidence="10" id="KW-0411">Iron-sulfur</keyword>
<accession>A0A077B1M1</accession>
<dbReference type="PANTHER" id="PTHR33693:SF1">
    <property type="entry name" value="TYPE-4 URACIL-DNA GLYCOSYLASE"/>
    <property type="match status" value="1"/>
</dbReference>
<evidence type="ECO:0000256" key="2">
    <source>
        <dbReference type="ARBA" id="ARBA00006521"/>
    </source>
</evidence>
<organism evidence="13 14">
    <name type="scientific">Candidatus Odyssella acanthamoebae</name>
    <dbReference type="NCBI Taxonomy" id="91604"/>
    <lineage>
        <taxon>Bacteria</taxon>
        <taxon>Pseudomonadati</taxon>
        <taxon>Pseudomonadota</taxon>
        <taxon>Alphaproteobacteria</taxon>
        <taxon>Holosporales</taxon>
        <taxon>Candidatus Paracaedibacteraceae</taxon>
        <taxon>Candidatus Odyssella</taxon>
    </lineage>
</organism>
<keyword evidence="5" id="KW-0004">4Fe-4S</keyword>
<evidence type="ECO:0000256" key="3">
    <source>
        <dbReference type="ARBA" id="ARBA00012030"/>
    </source>
</evidence>
<keyword evidence="9" id="KW-0408">Iron</keyword>
<keyword evidence="14" id="KW-1185">Reference proteome</keyword>
<keyword evidence="7" id="KW-0227">DNA damage</keyword>
<evidence type="ECO:0000313" key="13">
    <source>
        <dbReference type="EMBL" id="AIK96830.1"/>
    </source>
</evidence>
<dbReference type="GO" id="GO:0006281">
    <property type="term" value="P:DNA repair"/>
    <property type="evidence" value="ECO:0007669"/>
    <property type="project" value="UniProtKB-KW"/>
</dbReference>
<dbReference type="eggNOG" id="COG1573">
    <property type="taxonomic scope" value="Bacteria"/>
</dbReference>
<dbReference type="HOGENOM" id="CLU_044815_1_0_5"/>
<evidence type="ECO:0000256" key="4">
    <source>
        <dbReference type="ARBA" id="ARBA00019403"/>
    </source>
</evidence>
<dbReference type="STRING" id="91604.ID47_08945"/>
<evidence type="ECO:0000256" key="10">
    <source>
        <dbReference type="ARBA" id="ARBA00023014"/>
    </source>
</evidence>
<dbReference type="Gene3D" id="3.40.470.10">
    <property type="entry name" value="Uracil-DNA glycosylase-like domain"/>
    <property type="match status" value="1"/>
</dbReference>
<dbReference type="RefSeq" id="WP_038465563.1">
    <property type="nucleotide sequence ID" value="NZ_CP008941.1"/>
</dbReference>
<reference evidence="13 14" key="1">
    <citation type="submission" date="2014-07" db="EMBL/GenBank/DDBJ databases">
        <title>Comparative genomic insights into amoeba endosymbionts belonging to the families of Holosporaceae and Candidatus Midichloriaceae within Rickettsiales.</title>
        <authorList>
            <person name="Wang Z."/>
            <person name="Wu M."/>
        </authorList>
    </citation>
    <scope>NUCLEOTIDE SEQUENCE [LARGE SCALE GENOMIC DNA]</scope>
    <source>
        <strain evidence="13">PRA3</strain>
    </source>
</reference>
<dbReference type="SUPFAM" id="SSF52141">
    <property type="entry name" value="Uracil-DNA glycosylase-like"/>
    <property type="match status" value="1"/>
</dbReference>
<dbReference type="AlphaFoldDB" id="A0A077B1M1"/>
<evidence type="ECO:0000256" key="6">
    <source>
        <dbReference type="ARBA" id="ARBA00022723"/>
    </source>
</evidence>
<keyword evidence="6" id="KW-0479">Metal-binding</keyword>
<sequence>MEKRSKNPVTGNISDVLEWYTDIGMTVAIGNAPVNHKQVRPSIHAVTNPMLPAKTGTDPLPKVVASSKQVVNSKAIAAACKTVDELRQAIINFDGCDLKMTATHTVFSDGNPEAKIMIIGEAPGADEDRQGRPFVGLSGQLLDRVLASIHLSRTQNIYISNIISWRPPGNRTPTPHEIALCQPFIERHIELIAPKILILVGGVSAKTLLNTNEGIMKLRGKWHEFKTDTMQNPIKTMATYHPAFLLRSPGQKAAVWKDLLLVQEEMQKIGLA</sequence>
<dbReference type="GO" id="GO:0046872">
    <property type="term" value="F:metal ion binding"/>
    <property type="evidence" value="ECO:0007669"/>
    <property type="project" value="UniProtKB-KW"/>
</dbReference>
<keyword evidence="11" id="KW-0234">DNA repair</keyword>
<comment type="catalytic activity">
    <reaction evidence="1">
        <text>Hydrolyzes single-stranded DNA or mismatched double-stranded DNA and polynucleotides, releasing free uracil.</text>
        <dbReference type="EC" id="3.2.2.27"/>
    </reaction>
</comment>
<comment type="similarity">
    <text evidence="2">Belongs to the uracil-DNA glycosylase (UDG) superfamily. Type 4 (UDGa) family.</text>
</comment>
<dbReference type="GO" id="GO:0051539">
    <property type="term" value="F:4 iron, 4 sulfur cluster binding"/>
    <property type="evidence" value="ECO:0007669"/>
    <property type="project" value="UniProtKB-KW"/>
</dbReference>
<dbReference type="PANTHER" id="PTHR33693">
    <property type="entry name" value="TYPE-5 URACIL-DNA GLYCOSYLASE"/>
    <property type="match status" value="1"/>
</dbReference>
<dbReference type="NCBIfam" id="TIGR00758">
    <property type="entry name" value="UDG_fam4"/>
    <property type="match status" value="1"/>
</dbReference>
<evidence type="ECO:0000256" key="11">
    <source>
        <dbReference type="ARBA" id="ARBA00023204"/>
    </source>
</evidence>
<dbReference type="EC" id="3.2.2.27" evidence="3"/>
<protein>
    <recommendedName>
        <fullName evidence="4">Type-4 uracil-DNA glycosylase</fullName>
        <ecNumber evidence="3">3.2.2.27</ecNumber>
    </recommendedName>
</protein>
<feature type="domain" description="Uracil-DNA glycosylase-like" evidence="12">
    <location>
        <begin position="107"/>
        <end position="260"/>
    </location>
</feature>
<evidence type="ECO:0000313" key="14">
    <source>
        <dbReference type="Proteomes" id="UP000028926"/>
    </source>
</evidence>
<proteinExistence type="inferred from homology"/>
<evidence type="ECO:0000256" key="9">
    <source>
        <dbReference type="ARBA" id="ARBA00023004"/>
    </source>
</evidence>
<dbReference type="SMART" id="SM00987">
    <property type="entry name" value="UreE_C"/>
    <property type="match status" value="1"/>
</dbReference>
<dbReference type="KEGG" id="paca:ID47_08945"/>
<dbReference type="InterPro" id="IPR036895">
    <property type="entry name" value="Uracil-DNA_glycosylase-like_sf"/>
</dbReference>
<dbReference type="Pfam" id="PF03167">
    <property type="entry name" value="UDG"/>
    <property type="match status" value="1"/>
</dbReference>
<dbReference type="CDD" id="cd10030">
    <property type="entry name" value="UDG-F4_TTUDGA_SPO1dp_like"/>
    <property type="match status" value="1"/>
</dbReference>
<name>A0A077B1M1_9PROT</name>
<dbReference type="InterPro" id="IPR005273">
    <property type="entry name" value="Ura-DNA_glyco_family4"/>
</dbReference>
<dbReference type="Proteomes" id="UP000028926">
    <property type="component" value="Chromosome"/>
</dbReference>